<sequence length="484" mass="53926">MAIHRGIQSAIFYYLSCAPCTEARIRKKRKQDAVRGRADREALYAEIPNSYRHPSPSSTNPYWQSEISAGPALMSRGGKKKNATNTSLGSGGRKVVKSSMTQRSDGSNRPSSADVNSTDGRIDSKVHVQQFQREDEPWIPDASDERLGSSSTLDGSARSRITRPPKAKMAEEGSFSSHRNPMINDLHPATVTNIGSREEARWLMAPPPTAAFMSGKEPASRSRSDSGGSRVSSRSGVPLSREMSRRMIEQKTRNGEAPLTPTLSRESTLQVPGEPDGQRHDRSRTDEIDFALEDSPSNRGKRRPFAVQTEDSTGSTGTIIRSPDLVPEPIRARKVASRPQLSTIVSDSMLQDDEDFRTRPMTPKENVRHSDNSVPEERNRIDRRSAVLVKDDPSLKVLQDLAPASRILKAQVVSPEDLATHAKRTRGDSRHPNSLQDVQQQQQSDETTGGADMYDSWYTPDFALPDWIHEHTKREVTERWSMDF</sequence>
<proteinExistence type="predicted"/>
<accession>A0ACC3MLI9</accession>
<evidence type="ECO:0000313" key="2">
    <source>
        <dbReference type="Proteomes" id="UP001281147"/>
    </source>
</evidence>
<keyword evidence="2" id="KW-1185">Reference proteome</keyword>
<comment type="caution">
    <text evidence="1">The sequence shown here is derived from an EMBL/GenBank/DDBJ whole genome shotgun (WGS) entry which is preliminary data.</text>
</comment>
<evidence type="ECO:0000313" key="1">
    <source>
        <dbReference type="EMBL" id="KAK3698462.1"/>
    </source>
</evidence>
<gene>
    <name evidence="1" type="ORF">LTR37_016933</name>
</gene>
<organism evidence="1 2">
    <name type="scientific">Vermiconidia calcicola</name>
    <dbReference type="NCBI Taxonomy" id="1690605"/>
    <lineage>
        <taxon>Eukaryota</taxon>
        <taxon>Fungi</taxon>
        <taxon>Dikarya</taxon>
        <taxon>Ascomycota</taxon>
        <taxon>Pezizomycotina</taxon>
        <taxon>Dothideomycetes</taxon>
        <taxon>Dothideomycetidae</taxon>
        <taxon>Mycosphaerellales</taxon>
        <taxon>Extremaceae</taxon>
        <taxon>Vermiconidia</taxon>
    </lineage>
</organism>
<dbReference type="Proteomes" id="UP001281147">
    <property type="component" value="Unassembled WGS sequence"/>
</dbReference>
<dbReference type="EMBL" id="JAUTXU010000210">
    <property type="protein sequence ID" value="KAK3698462.1"/>
    <property type="molecule type" value="Genomic_DNA"/>
</dbReference>
<protein>
    <submittedName>
        <fullName evidence="1">Uncharacterized protein</fullName>
    </submittedName>
</protein>
<reference evidence="1" key="1">
    <citation type="submission" date="2023-07" db="EMBL/GenBank/DDBJ databases">
        <title>Black Yeasts Isolated from many extreme environments.</title>
        <authorList>
            <person name="Coleine C."/>
            <person name="Stajich J.E."/>
            <person name="Selbmann L."/>
        </authorList>
    </citation>
    <scope>NUCLEOTIDE SEQUENCE</scope>
    <source>
        <strain evidence="1">CCFEE 5714</strain>
    </source>
</reference>
<name>A0ACC3MLI9_9PEZI</name>